<accession>A0A1M4UGU8</accession>
<evidence type="ECO:0000256" key="4">
    <source>
        <dbReference type="PROSITE-ProRule" id="PRU00510"/>
    </source>
</evidence>
<dbReference type="Proteomes" id="UP000184423">
    <property type="component" value="Unassembled WGS sequence"/>
</dbReference>
<evidence type="ECO:0000256" key="3">
    <source>
        <dbReference type="ARBA" id="ARBA00022833"/>
    </source>
</evidence>
<evidence type="ECO:0000259" key="5">
    <source>
        <dbReference type="Pfam" id="PF01258"/>
    </source>
</evidence>
<dbReference type="InterPro" id="IPR037187">
    <property type="entry name" value="DnaK_N"/>
</dbReference>
<dbReference type="EMBL" id="FQVG01000007">
    <property type="protein sequence ID" value="SHE55895.1"/>
    <property type="molecule type" value="Genomic_DNA"/>
</dbReference>
<feature type="domain" description="Zinc finger DksA/TraR C4-type" evidence="5">
    <location>
        <begin position="87"/>
        <end position="116"/>
    </location>
</feature>
<dbReference type="PROSITE" id="PS51128">
    <property type="entry name" value="ZF_DKSA_2"/>
    <property type="match status" value="1"/>
</dbReference>
<keyword evidence="2" id="KW-0863">Zinc-finger</keyword>
<evidence type="ECO:0000313" key="7">
    <source>
        <dbReference type="Proteomes" id="UP000184423"/>
    </source>
</evidence>
<dbReference type="AlphaFoldDB" id="A0A1M4UGU8"/>
<dbReference type="InterPro" id="IPR014240">
    <property type="entry name" value="YteA"/>
</dbReference>
<dbReference type="GO" id="GO:0008270">
    <property type="term" value="F:zinc ion binding"/>
    <property type="evidence" value="ECO:0007669"/>
    <property type="project" value="UniProtKB-KW"/>
</dbReference>
<gene>
    <name evidence="6" type="ORF">SAMN02746091_00660</name>
</gene>
<proteinExistence type="predicted"/>
<feature type="zinc finger region" description="dksA C4-type" evidence="4">
    <location>
        <begin position="92"/>
        <end position="116"/>
    </location>
</feature>
<dbReference type="InterPro" id="IPR000962">
    <property type="entry name" value="Znf_DskA_TraR"/>
</dbReference>
<dbReference type="SUPFAM" id="SSF57716">
    <property type="entry name" value="Glucocorticoid receptor-like (DNA-binding domain)"/>
    <property type="match status" value="1"/>
</dbReference>
<dbReference type="RefSeq" id="WP_027307394.1">
    <property type="nucleotide sequence ID" value="NZ_FQVG01000007.1"/>
</dbReference>
<protein>
    <submittedName>
        <fullName evidence="6">Transcriptional regulator, TraR/DksA family</fullName>
    </submittedName>
</protein>
<evidence type="ECO:0000256" key="1">
    <source>
        <dbReference type="ARBA" id="ARBA00022723"/>
    </source>
</evidence>
<keyword evidence="3" id="KW-0862">Zinc</keyword>
<keyword evidence="7" id="KW-1185">Reference proteome</keyword>
<evidence type="ECO:0000256" key="2">
    <source>
        <dbReference type="ARBA" id="ARBA00022771"/>
    </source>
</evidence>
<dbReference type="NCBIfam" id="TIGR02890">
    <property type="entry name" value="bacill_yteA"/>
    <property type="match status" value="1"/>
</dbReference>
<name>A0A1M4UGU8_9CLOT</name>
<dbReference type="PROSITE" id="PS01102">
    <property type="entry name" value="ZF_DKSA_1"/>
    <property type="match status" value="1"/>
</dbReference>
<organism evidence="6 7">
    <name type="scientific">Caloramator proteoclasticus DSM 10124</name>
    <dbReference type="NCBI Taxonomy" id="1121262"/>
    <lineage>
        <taxon>Bacteria</taxon>
        <taxon>Bacillati</taxon>
        <taxon>Bacillota</taxon>
        <taxon>Clostridia</taxon>
        <taxon>Eubacteriales</taxon>
        <taxon>Clostridiaceae</taxon>
        <taxon>Caloramator</taxon>
    </lineage>
</organism>
<reference evidence="7" key="1">
    <citation type="submission" date="2016-11" db="EMBL/GenBank/DDBJ databases">
        <authorList>
            <person name="Varghese N."/>
            <person name="Submissions S."/>
        </authorList>
    </citation>
    <scope>NUCLEOTIDE SEQUENCE [LARGE SCALE GENOMIC DNA]</scope>
    <source>
        <strain evidence="7">DSM 10124</strain>
    </source>
</reference>
<dbReference type="PANTHER" id="PTHR33823">
    <property type="entry name" value="RNA POLYMERASE-BINDING TRANSCRIPTION FACTOR DKSA-RELATED"/>
    <property type="match status" value="1"/>
</dbReference>
<dbReference type="InterPro" id="IPR020458">
    <property type="entry name" value="Znf_DskA_TraR_CS"/>
</dbReference>
<keyword evidence="1" id="KW-0479">Metal-binding</keyword>
<dbReference type="SUPFAM" id="SSF109635">
    <property type="entry name" value="DnaK suppressor protein DksA, alpha-hairpin domain"/>
    <property type="match status" value="1"/>
</dbReference>
<dbReference type="Gene3D" id="1.20.120.910">
    <property type="entry name" value="DksA, coiled-coil domain"/>
    <property type="match status" value="1"/>
</dbReference>
<sequence length="201" mass="23300">MQENRFDKYKKILLKQKEDILHTINQMEQNGIKEGQREELSELSTIDNHPADMATEVYDKERGYALFENEKNILAKIDAALKNIEDGSYGICEICGGEIEKERLEAIPYVSTCKKCMNDKLGYSTIKPDRPVEEEVLGFPFGRSCRDVSDENEYDGEDAWQEVGNFNRMKHSKLNYDDEQMPGTVEWVENISNQQYKNQLP</sequence>
<dbReference type="Pfam" id="PF01258">
    <property type="entry name" value="zf-dskA_traR"/>
    <property type="match status" value="1"/>
</dbReference>
<dbReference type="PANTHER" id="PTHR33823:SF4">
    <property type="entry name" value="GENERAL STRESS PROTEIN 16O"/>
    <property type="match status" value="1"/>
</dbReference>
<evidence type="ECO:0000313" key="6">
    <source>
        <dbReference type="EMBL" id="SHE55895.1"/>
    </source>
</evidence>